<dbReference type="PANTHER" id="PTHR47331">
    <property type="entry name" value="PHD-TYPE DOMAIN-CONTAINING PROTEIN"/>
    <property type="match status" value="1"/>
</dbReference>
<protein>
    <recommendedName>
        <fullName evidence="1">DUF1758 domain-containing protein</fullName>
    </recommendedName>
</protein>
<evidence type="ECO:0000259" key="1">
    <source>
        <dbReference type="Pfam" id="PF05585"/>
    </source>
</evidence>
<dbReference type="EMBL" id="UYRT01079609">
    <property type="protein sequence ID" value="VDN21038.1"/>
    <property type="molecule type" value="Genomic_DNA"/>
</dbReference>
<dbReference type="Pfam" id="PF05585">
    <property type="entry name" value="DUF1758"/>
    <property type="match status" value="1"/>
</dbReference>
<dbReference type="OrthoDB" id="5867440at2759"/>
<accession>A0A3P7MF14</accession>
<name>A0A3P7MF14_9BILA</name>
<gene>
    <name evidence="2" type="ORF">GPUH_LOCUS12785</name>
</gene>
<proteinExistence type="predicted"/>
<dbReference type="AlphaFoldDB" id="A0A3P7MF14"/>
<dbReference type="InterPro" id="IPR008737">
    <property type="entry name" value="DUF1758"/>
</dbReference>
<reference evidence="2 3" key="1">
    <citation type="submission" date="2018-11" db="EMBL/GenBank/DDBJ databases">
        <authorList>
            <consortium name="Pathogen Informatics"/>
        </authorList>
    </citation>
    <scope>NUCLEOTIDE SEQUENCE [LARGE SCALE GENOMIC DNA]</scope>
</reference>
<feature type="domain" description="DUF1758" evidence="1">
    <location>
        <begin position="99"/>
        <end position="190"/>
    </location>
</feature>
<sequence>MNALLPGQHWNGNCEKHATYEERRRQIRSLQLCFKCLKRGRAFKACAKSPICFHCKRHHNRALCAEKFGSRRSSATNLSDRNRRTDPNQATLLLLCKSVWVTNPERPTKKIKTTVFFNSGCQQPFITNKLANQLGLTSISITSRCISIVVFAQRQSKNYEPQKLKVGIALRKGNVRITPVNTMDFLTQEILTASINNSEIRQI</sequence>
<keyword evidence="3" id="KW-1185">Reference proteome</keyword>
<organism evidence="2 3">
    <name type="scientific">Gongylonema pulchrum</name>
    <dbReference type="NCBI Taxonomy" id="637853"/>
    <lineage>
        <taxon>Eukaryota</taxon>
        <taxon>Metazoa</taxon>
        <taxon>Ecdysozoa</taxon>
        <taxon>Nematoda</taxon>
        <taxon>Chromadorea</taxon>
        <taxon>Rhabditida</taxon>
        <taxon>Spirurina</taxon>
        <taxon>Spiruromorpha</taxon>
        <taxon>Spiruroidea</taxon>
        <taxon>Gongylonematidae</taxon>
        <taxon>Gongylonema</taxon>
    </lineage>
</organism>
<evidence type="ECO:0000313" key="2">
    <source>
        <dbReference type="EMBL" id="VDN21038.1"/>
    </source>
</evidence>
<evidence type="ECO:0000313" key="3">
    <source>
        <dbReference type="Proteomes" id="UP000271098"/>
    </source>
</evidence>
<dbReference type="PANTHER" id="PTHR47331:SF5">
    <property type="entry name" value="RIBONUCLEASE H"/>
    <property type="match status" value="1"/>
</dbReference>
<dbReference type="Proteomes" id="UP000271098">
    <property type="component" value="Unassembled WGS sequence"/>
</dbReference>